<evidence type="ECO:0000256" key="1">
    <source>
        <dbReference type="ARBA" id="ARBA00001526"/>
    </source>
</evidence>
<dbReference type="PROSITE" id="PS00146">
    <property type="entry name" value="BETA_LACTAMASE_A"/>
    <property type="match status" value="1"/>
</dbReference>
<comment type="catalytic activity">
    <reaction evidence="1 6">
        <text>a beta-lactam + H2O = a substituted beta-amino acid</text>
        <dbReference type="Rhea" id="RHEA:20401"/>
        <dbReference type="ChEBI" id="CHEBI:15377"/>
        <dbReference type="ChEBI" id="CHEBI:35627"/>
        <dbReference type="ChEBI" id="CHEBI:140347"/>
        <dbReference type="EC" id="3.5.2.6"/>
    </reaction>
</comment>
<feature type="signal peptide" evidence="7">
    <location>
        <begin position="1"/>
        <end position="27"/>
    </location>
</feature>
<organism evidence="9 10">
    <name type="scientific">Rhodopseudomonas palustris</name>
    <dbReference type="NCBI Taxonomy" id="1076"/>
    <lineage>
        <taxon>Bacteria</taxon>
        <taxon>Pseudomonadati</taxon>
        <taxon>Pseudomonadota</taxon>
        <taxon>Alphaproteobacteria</taxon>
        <taxon>Hyphomicrobiales</taxon>
        <taxon>Nitrobacteraceae</taxon>
        <taxon>Rhodopseudomonas</taxon>
    </lineage>
</organism>
<feature type="chain" id="PRO_5016381493" description="Beta-lactamase" evidence="7">
    <location>
        <begin position="28"/>
        <end position="291"/>
    </location>
</feature>
<keyword evidence="4 6" id="KW-0378">Hydrolase</keyword>
<evidence type="ECO:0000313" key="10">
    <source>
        <dbReference type="Proteomes" id="UP000248134"/>
    </source>
</evidence>
<sequence length="291" mass="30261">MINRRELIKAATGLAGFGLFGSSAALAADALADRCARLEADSGGRLGVGVLDTASGRIVGHRLDERFPMCSTFKVLAAGLVLSRVDRKQESLDRRVSYTKSDLVTYSPATEKHIEGGMTIAELCAAAITLSDNTAANLLLGSFGGPAGLTAFARSLGDETTRLDRIETELNEALPGDPRDTTSPRAMAQDLRALTLGDTLSPTSRAQLIAWLKANTTGGTRLRAGVPAGWTVGDKTGTGDRGTANDVAVLWPPQRAPLIVTVYLTGATAARDQQSAIIAAVGAAVATKWGG</sequence>
<protein>
    <recommendedName>
        <fullName evidence="3 6">Beta-lactamase</fullName>
        <ecNumber evidence="3 6">3.5.2.6</ecNumber>
    </recommendedName>
</protein>
<dbReference type="EC" id="3.5.2.6" evidence="3 6"/>
<evidence type="ECO:0000256" key="3">
    <source>
        <dbReference type="ARBA" id="ARBA00012865"/>
    </source>
</evidence>
<dbReference type="InterPro" id="IPR023650">
    <property type="entry name" value="Beta-lactam_class-A_AS"/>
</dbReference>
<dbReference type="InterPro" id="IPR006311">
    <property type="entry name" value="TAT_signal"/>
</dbReference>
<evidence type="ECO:0000313" key="9">
    <source>
        <dbReference type="EMBL" id="PZA10979.1"/>
    </source>
</evidence>
<dbReference type="GO" id="GO:0046677">
    <property type="term" value="P:response to antibiotic"/>
    <property type="evidence" value="ECO:0007669"/>
    <property type="project" value="UniProtKB-UniRule"/>
</dbReference>
<dbReference type="Proteomes" id="UP000248134">
    <property type="component" value="Unassembled WGS sequence"/>
</dbReference>
<dbReference type="PRINTS" id="PR00118">
    <property type="entry name" value="BLACTAMASEA"/>
</dbReference>
<comment type="similarity">
    <text evidence="2 6">Belongs to the class-A beta-lactamase family.</text>
</comment>
<dbReference type="SUPFAM" id="SSF56601">
    <property type="entry name" value="beta-lactamase/transpeptidase-like"/>
    <property type="match status" value="1"/>
</dbReference>
<dbReference type="OrthoDB" id="9784149at2"/>
<dbReference type="RefSeq" id="WP_110787070.1">
    <property type="nucleotide sequence ID" value="NZ_QKQS01000023.1"/>
</dbReference>
<dbReference type="PROSITE" id="PS51318">
    <property type="entry name" value="TAT"/>
    <property type="match status" value="1"/>
</dbReference>
<keyword evidence="5 6" id="KW-0046">Antibiotic resistance</keyword>
<dbReference type="Gene3D" id="3.40.710.10">
    <property type="entry name" value="DD-peptidase/beta-lactamase superfamily"/>
    <property type="match status" value="1"/>
</dbReference>
<dbReference type="Pfam" id="PF13354">
    <property type="entry name" value="Beta-lactamase2"/>
    <property type="match status" value="1"/>
</dbReference>
<name>A0A323UF44_RHOPL</name>
<reference evidence="9 10" key="1">
    <citation type="submission" date="2018-06" db="EMBL/GenBank/DDBJ databases">
        <title>Draft Whole-Genome Sequence of the purple photosynthetic bacterium Rhodospeudomonas palustris XCP.</title>
        <authorList>
            <person name="Rayyan A."/>
            <person name="Meyer T.E."/>
            <person name="Kyndt J.A."/>
        </authorList>
    </citation>
    <scope>NUCLEOTIDE SEQUENCE [LARGE SCALE GENOMIC DNA]</scope>
    <source>
        <strain evidence="9 10">XCP</strain>
    </source>
</reference>
<dbReference type="NCBIfam" id="NF033103">
    <property type="entry name" value="bla_class_A"/>
    <property type="match status" value="1"/>
</dbReference>
<proteinExistence type="inferred from homology"/>
<gene>
    <name evidence="9" type="ORF">DNX69_16735</name>
</gene>
<accession>A0A323UF44</accession>
<dbReference type="PANTHER" id="PTHR35333">
    <property type="entry name" value="BETA-LACTAMASE"/>
    <property type="match status" value="1"/>
</dbReference>
<dbReference type="PANTHER" id="PTHR35333:SF3">
    <property type="entry name" value="BETA-LACTAMASE-TYPE TRANSPEPTIDASE FOLD CONTAINING PROTEIN"/>
    <property type="match status" value="1"/>
</dbReference>
<dbReference type="AlphaFoldDB" id="A0A323UF44"/>
<evidence type="ECO:0000256" key="2">
    <source>
        <dbReference type="ARBA" id="ARBA00009009"/>
    </source>
</evidence>
<dbReference type="InterPro" id="IPR012338">
    <property type="entry name" value="Beta-lactam/transpept-like"/>
</dbReference>
<evidence type="ECO:0000256" key="4">
    <source>
        <dbReference type="ARBA" id="ARBA00022801"/>
    </source>
</evidence>
<comment type="caution">
    <text evidence="9">The sequence shown here is derived from an EMBL/GenBank/DDBJ whole genome shotgun (WGS) entry which is preliminary data.</text>
</comment>
<dbReference type="GO" id="GO:0030655">
    <property type="term" value="P:beta-lactam antibiotic catabolic process"/>
    <property type="evidence" value="ECO:0007669"/>
    <property type="project" value="InterPro"/>
</dbReference>
<dbReference type="InterPro" id="IPR045155">
    <property type="entry name" value="Beta-lactam_cat"/>
</dbReference>
<evidence type="ECO:0000259" key="8">
    <source>
        <dbReference type="Pfam" id="PF13354"/>
    </source>
</evidence>
<feature type="domain" description="Beta-lactamase class A catalytic" evidence="8">
    <location>
        <begin position="48"/>
        <end position="263"/>
    </location>
</feature>
<evidence type="ECO:0000256" key="6">
    <source>
        <dbReference type="RuleBase" id="RU361140"/>
    </source>
</evidence>
<evidence type="ECO:0000256" key="5">
    <source>
        <dbReference type="ARBA" id="ARBA00023251"/>
    </source>
</evidence>
<evidence type="ECO:0000256" key="7">
    <source>
        <dbReference type="SAM" id="SignalP"/>
    </source>
</evidence>
<keyword evidence="7" id="KW-0732">Signal</keyword>
<dbReference type="EMBL" id="QKQS01000023">
    <property type="protein sequence ID" value="PZA10979.1"/>
    <property type="molecule type" value="Genomic_DNA"/>
</dbReference>
<dbReference type="GO" id="GO:0008800">
    <property type="term" value="F:beta-lactamase activity"/>
    <property type="evidence" value="ECO:0007669"/>
    <property type="project" value="UniProtKB-UniRule"/>
</dbReference>
<dbReference type="InterPro" id="IPR000871">
    <property type="entry name" value="Beta-lactam_class-A"/>
</dbReference>